<evidence type="ECO:0000256" key="1">
    <source>
        <dbReference type="ARBA" id="ARBA00022574"/>
    </source>
</evidence>
<dbReference type="GO" id="GO:0080008">
    <property type="term" value="C:Cul4-RING E3 ubiquitin ligase complex"/>
    <property type="evidence" value="ECO:0007669"/>
    <property type="project" value="TreeGrafter"/>
</dbReference>
<name>A0A6A6SYS2_9PLEO</name>
<dbReference type="SUPFAM" id="SSF50978">
    <property type="entry name" value="WD40 repeat-like"/>
    <property type="match status" value="1"/>
</dbReference>
<dbReference type="OrthoDB" id="128867at2759"/>
<evidence type="ECO:0000256" key="2">
    <source>
        <dbReference type="ARBA" id="ARBA00022737"/>
    </source>
</evidence>
<reference evidence="4" key="1">
    <citation type="journal article" date="2020" name="Stud. Mycol.">
        <title>101 Dothideomycetes genomes: a test case for predicting lifestyles and emergence of pathogens.</title>
        <authorList>
            <person name="Haridas S."/>
            <person name="Albert R."/>
            <person name="Binder M."/>
            <person name="Bloem J."/>
            <person name="Labutti K."/>
            <person name="Salamov A."/>
            <person name="Andreopoulos B."/>
            <person name="Baker S."/>
            <person name="Barry K."/>
            <person name="Bills G."/>
            <person name="Bluhm B."/>
            <person name="Cannon C."/>
            <person name="Castanera R."/>
            <person name="Culley D."/>
            <person name="Daum C."/>
            <person name="Ezra D."/>
            <person name="Gonzalez J."/>
            <person name="Henrissat B."/>
            <person name="Kuo A."/>
            <person name="Liang C."/>
            <person name="Lipzen A."/>
            <person name="Lutzoni F."/>
            <person name="Magnuson J."/>
            <person name="Mondo S."/>
            <person name="Nolan M."/>
            <person name="Ohm R."/>
            <person name="Pangilinan J."/>
            <person name="Park H.-J."/>
            <person name="Ramirez L."/>
            <person name="Alfaro M."/>
            <person name="Sun H."/>
            <person name="Tritt A."/>
            <person name="Yoshinaga Y."/>
            <person name="Zwiers L.-H."/>
            <person name="Turgeon B."/>
            <person name="Goodwin S."/>
            <person name="Spatafora J."/>
            <person name="Crous P."/>
            <person name="Grigoriev I."/>
        </authorList>
    </citation>
    <scope>NUCLEOTIDE SEQUENCE</scope>
    <source>
        <strain evidence="4">CBS 122681</strain>
    </source>
</reference>
<feature type="region of interest" description="Disordered" evidence="3">
    <location>
        <begin position="50"/>
        <end position="79"/>
    </location>
</feature>
<keyword evidence="1" id="KW-0853">WD repeat</keyword>
<dbReference type="InterPro" id="IPR052254">
    <property type="entry name" value="CUL4-DDB1_E3_ligase_receptor"/>
</dbReference>
<dbReference type="InterPro" id="IPR036322">
    <property type="entry name" value="WD40_repeat_dom_sf"/>
</dbReference>
<organism evidence="4 5">
    <name type="scientific">Lophiostoma macrostomum CBS 122681</name>
    <dbReference type="NCBI Taxonomy" id="1314788"/>
    <lineage>
        <taxon>Eukaryota</taxon>
        <taxon>Fungi</taxon>
        <taxon>Dikarya</taxon>
        <taxon>Ascomycota</taxon>
        <taxon>Pezizomycotina</taxon>
        <taxon>Dothideomycetes</taxon>
        <taxon>Pleosporomycetidae</taxon>
        <taxon>Pleosporales</taxon>
        <taxon>Lophiostomataceae</taxon>
        <taxon>Lophiostoma</taxon>
    </lineage>
</organism>
<keyword evidence="5" id="KW-1185">Reference proteome</keyword>
<dbReference type="EMBL" id="MU004393">
    <property type="protein sequence ID" value="KAF2652836.1"/>
    <property type="molecule type" value="Genomic_DNA"/>
</dbReference>
<gene>
    <name evidence="4" type="ORF">K491DRAFT_760114</name>
</gene>
<accession>A0A6A6SYS2</accession>
<feature type="compositionally biased region" description="Basic residues" evidence="3">
    <location>
        <begin position="385"/>
        <end position="398"/>
    </location>
</feature>
<dbReference type="InterPro" id="IPR015943">
    <property type="entry name" value="WD40/YVTN_repeat-like_dom_sf"/>
</dbReference>
<feature type="compositionally biased region" description="Basic and acidic residues" evidence="3">
    <location>
        <begin position="52"/>
        <end position="75"/>
    </location>
</feature>
<dbReference type="PANTHER" id="PTHR44472:SF1">
    <property type="entry name" value="DDB1 AND CUL4 ASSOCIATED FACTOR 4"/>
    <property type="match status" value="1"/>
</dbReference>
<dbReference type="PANTHER" id="PTHR44472">
    <property type="entry name" value="DDB1- AND CUL4-ASSOCIATED FACTOR 4-RELATED"/>
    <property type="match status" value="1"/>
</dbReference>
<dbReference type="Gene3D" id="2.130.10.10">
    <property type="entry name" value="YVTN repeat-like/Quinoprotein amine dehydrogenase"/>
    <property type="match status" value="1"/>
</dbReference>
<dbReference type="AlphaFoldDB" id="A0A6A6SYS2"/>
<sequence length="503" mass="57186">MTAFVFTCRYREKQLVEIEVMDGRELPGFYWDSEKKRYFKVLPGYKAPPDAKYSKENIKKQREADKAKMKEDSHLRQRRKQTVMVPRDKSRLHRVYHDGEIGHRRRSYYQQHVWPSACASQLESHRVLESHAIKYFAGENTSKTIYTVIGEVAVYSQNPAEVPVGADYGGKVRQHDNRHWSLRPFPYHATAIARMTSPVSSINSLPSSGGLVVTTLGAERPPVVYLTDPERDGPYVGQQFTPKSCPTIWTSSPRPNFSVSDSNSVSETTTEHIAVGASTNLLLFSRAPGGNWDSKTVLQSKSDLLALEWLSPNTICTGHRNGRIQIYDIRAKGSARVLRHPAPITQIRRADDFTRLVCAGLCNTLTMYDLRKAQAATEAEARLPHKERKRKRDRKGKTNWKLPFPHSSNYTVRYAYKNADVQGLGMDVCPKLGLVAAADEENRLNVWNMYTGQVVKKYKSVDQTEPERPAEPKRIRCVRFVEDEDGDTSLWATSEGSVMKYGW</sequence>
<dbReference type="Proteomes" id="UP000799324">
    <property type="component" value="Unassembled WGS sequence"/>
</dbReference>
<evidence type="ECO:0000313" key="5">
    <source>
        <dbReference type="Proteomes" id="UP000799324"/>
    </source>
</evidence>
<keyword evidence="2" id="KW-0677">Repeat</keyword>
<proteinExistence type="predicted"/>
<evidence type="ECO:0008006" key="6">
    <source>
        <dbReference type="Google" id="ProtNLM"/>
    </source>
</evidence>
<feature type="region of interest" description="Disordered" evidence="3">
    <location>
        <begin position="378"/>
        <end position="400"/>
    </location>
</feature>
<evidence type="ECO:0000313" key="4">
    <source>
        <dbReference type="EMBL" id="KAF2652836.1"/>
    </source>
</evidence>
<protein>
    <recommendedName>
        <fullName evidence="6">WD40 repeat-like protein</fullName>
    </recommendedName>
</protein>
<evidence type="ECO:0000256" key="3">
    <source>
        <dbReference type="SAM" id="MobiDB-lite"/>
    </source>
</evidence>